<proteinExistence type="predicted"/>
<dbReference type="InterPro" id="IPR005314">
    <property type="entry name" value="Peptidase_C50"/>
</dbReference>
<evidence type="ECO:0000256" key="3">
    <source>
        <dbReference type="ARBA" id="ARBA00022801"/>
    </source>
</evidence>
<comment type="catalytic activity">
    <reaction evidence="1">
        <text>All bonds known to be hydrolyzed by this endopeptidase have arginine in P1 and an acidic residue in P4. P6 is often occupied by an acidic residue or by a hydroxy-amino-acid residue, the phosphorylation of which enhances cleavage.</text>
        <dbReference type="EC" id="3.4.22.49"/>
    </reaction>
</comment>
<feature type="region of interest" description="Disordered" evidence="6">
    <location>
        <begin position="864"/>
        <end position="894"/>
    </location>
</feature>
<organism evidence="8 9">
    <name type="scientific">Rotaria sordida</name>
    <dbReference type="NCBI Taxonomy" id="392033"/>
    <lineage>
        <taxon>Eukaryota</taxon>
        <taxon>Metazoa</taxon>
        <taxon>Spiralia</taxon>
        <taxon>Gnathifera</taxon>
        <taxon>Rotifera</taxon>
        <taxon>Eurotatoria</taxon>
        <taxon>Bdelloidea</taxon>
        <taxon>Philodinida</taxon>
        <taxon>Philodinidae</taxon>
        <taxon>Rotaria</taxon>
    </lineage>
</organism>
<dbReference type="GO" id="GO:0005634">
    <property type="term" value="C:nucleus"/>
    <property type="evidence" value="ECO:0007669"/>
    <property type="project" value="InterPro"/>
</dbReference>
<evidence type="ECO:0000256" key="6">
    <source>
        <dbReference type="SAM" id="MobiDB-lite"/>
    </source>
</evidence>
<sequence>MSSSSSSAYKNAIKQLLTRIQINSNDTNSINQLNTIIEQFLQSYRLNGLLTECLQFLIQIVKQIIDLYPTINDFRPLIIQWLKFKRDVEKKNKEFFESKLKLRSFLDVAIPSTFNRTSTKAKDFLLCELYEYRNANIKSTQMIDERRALVRSLYEQFFGDGSNHFLCARILLEQIKLDLASGNTLDVDESNNLANHLRKCSPTVDDIHGIVQRLWLYTEYYLIKFQVYYSKLTNDMSKKIKQDYEEQKRQAAENNAINQLETFHAESMTMEAHKMLGKYSEKSIISTLFKSWDIIKSKSSSLCTIEILKRVSIIYPNEIDIFYSNVHTIAALFDLFQYYSEAMEIYRYLLDLLPSNHSSRMTILTACNQLANKCSINLEDRYKPLITVSSRDYPKASTQISAFDVDEALNLITTAENFLHIKDFSSCKKTLELLEIRPIVSCAYADSFFVRSHLYNLQSKLLLNDDEQLKDFNRNDFLALVEESRSYCAQDLRTSLDIIDINRLSELTQLQLTPLVLHALQNYLSQVAYLILLNFEIGLYRNAKNYLLVGLEISVYLHAKRWFTFFLILNAQFFILSHQPDCARRKLEQFSQHLSTLDICTDRQQDLFIDFIHSWYDYIKLEYDYHTHAYDQIRHICETKLYYEYKQHNLSFDWHRLLYHRIHILYRLTCFQQLRKNGKSYENKKRLIWNNLSNSDKYTEFTFWTDAWISFLNLIEDQPPEILDKSSLWLHPIIIPNESNITCLPEWTTMNNNKEEQQQQQQQTDNKWNNILSPPQVNTGQPFDLNSLTTDEILSLTNEPILLKTKTKKLIDTPRGKTPFQLDNQKMLSTPNKSSTSATTTSNLMSTFRNKIPMDSTLASPICTPNRTGKKLPPLGITNSNTSSSRPRRAAAIKADERIQKIRNDDIDENLHRINTNRNSPRILSSRLDENNHEPIELLIDQIDALHIERKLQFDDDDDDDNDNDNEKEINILSKSNEKLLQQCIQLHDHLAYAPNAKLMRYLAEYIILLSGDQDPWLTVSLIVEMQAIGFRYNALCIYQRKKRHNSDRSGTPLPAATNVSQEHLSHYIDALHFRPLTISYLKDILINDLLPAKQVCVCLHSFTLIRDQILAVQIRGNYYTPVIRRVIFPRLLIKKFHFLIESNTHTLHGIIDPNRYWAIRKYFEQLFERLVEDLNQIYLTSPMRWWWLPETSIFDGKKAMIDDLLTPLTNSPQQRRFIEFFLHQTIFYLSSLDDIRQELSINLPSSIYSQLVSSRLVERLFEFKQRTYTTSSNLRSSQNLLLFLDNHLHIFPWEQLHCMTSLFRRIVIYRLPSLLLLDGMHKYYCNTSSELEQQINIENNDVTIIPIEKTFYHRIDVDKGYYIVDPGNDLPRTKERFRKFQNEKPDLIEKWNGVIERFPTNDAIKDIFKSKDVLLYMGHGSGSQFYPVDDVQKNSSRLCVLLMGCSSARLQSLGDFEVFGMPFAYLTCGAATILGCLWDVTDRDIDSLTFFLLEQLKAGASLGEALRYGRDLCKLKCLNGAAPVIYGLPVRAR</sequence>
<dbReference type="GO" id="GO:0051307">
    <property type="term" value="P:meiotic chromosome separation"/>
    <property type="evidence" value="ECO:0007669"/>
    <property type="project" value="TreeGrafter"/>
</dbReference>
<dbReference type="Pfam" id="PF03568">
    <property type="entry name" value="Separin_C"/>
    <property type="match status" value="1"/>
</dbReference>
<keyword evidence="9" id="KW-1185">Reference proteome</keyword>
<dbReference type="PANTHER" id="PTHR12792">
    <property type="entry name" value="EXTRA SPINDLE POLES 1-RELATED"/>
    <property type="match status" value="1"/>
</dbReference>
<evidence type="ECO:0000256" key="1">
    <source>
        <dbReference type="ARBA" id="ARBA00000451"/>
    </source>
</evidence>
<keyword evidence="3" id="KW-0378">Hydrolase</keyword>
<evidence type="ECO:0000256" key="4">
    <source>
        <dbReference type="ARBA" id="ARBA00022829"/>
    </source>
</evidence>
<evidence type="ECO:0000313" key="9">
    <source>
        <dbReference type="Proteomes" id="UP000663870"/>
    </source>
</evidence>
<feature type="domain" description="Peptidase C50" evidence="7">
    <location>
        <begin position="1358"/>
        <end position="1457"/>
    </location>
</feature>
<feature type="coiled-coil region" evidence="5">
    <location>
        <begin position="234"/>
        <end position="261"/>
    </location>
</feature>
<dbReference type="EMBL" id="CAJNOL010002397">
    <property type="protein sequence ID" value="CAF1496470.1"/>
    <property type="molecule type" value="Genomic_DNA"/>
</dbReference>
<dbReference type="EC" id="3.4.22.49" evidence="2"/>
<evidence type="ECO:0000256" key="5">
    <source>
        <dbReference type="SAM" id="Coils"/>
    </source>
</evidence>
<evidence type="ECO:0000313" key="8">
    <source>
        <dbReference type="EMBL" id="CAF1496470.1"/>
    </source>
</evidence>
<evidence type="ECO:0000256" key="2">
    <source>
        <dbReference type="ARBA" id="ARBA00012489"/>
    </source>
</evidence>
<dbReference type="PANTHER" id="PTHR12792:SF0">
    <property type="entry name" value="SEPARIN"/>
    <property type="match status" value="1"/>
</dbReference>
<comment type="caution">
    <text evidence="8">The sequence shown here is derived from an EMBL/GenBank/DDBJ whole genome shotgun (WGS) entry which is preliminary data.</text>
</comment>
<dbReference type="Proteomes" id="UP000663870">
    <property type="component" value="Unassembled WGS sequence"/>
</dbReference>
<dbReference type="GO" id="GO:0005737">
    <property type="term" value="C:cytoplasm"/>
    <property type="evidence" value="ECO:0007669"/>
    <property type="project" value="TreeGrafter"/>
</dbReference>
<dbReference type="GO" id="GO:0006508">
    <property type="term" value="P:proteolysis"/>
    <property type="evidence" value="ECO:0007669"/>
    <property type="project" value="InterPro"/>
</dbReference>
<feature type="region of interest" description="Disordered" evidence="6">
    <location>
        <begin position="814"/>
        <end position="840"/>
    </location>
</feature>
<dbReference type="PROSITE" id="PS51700">
    <property type="entry name" value="SEPARIN"/>
    <property type="match status" value="1"/>
</dbReference>
<gene>
    <name evidence="8" type="ORF">JXQ802_LOCUS40157</name>
</gene>
<keyword evidence="5" id="KW-0175">Coiled coil</keyword>
<dbReference type="GO" id="GO:0072686">
    <property type="term" value="C:mitotic spindle"/>
    <property type="evidence" value="ECO:0007669"/>
    <property type="project" value="TreeGrafter"/>
</dbReference>
<feature type="compositionally biased region" description="Low complexity" evidence="6">
    <location>
        <begin position="829"/>
        <end position="840"/>
    </location>
</feature>
<reference evidence="8" key="1">
    <citation type="submission" date="2021-02" db="EMBL/GenBank/DDBJ databases">
        <authorList>
            <person name="Nowell W R."/>
        </authorList>
    </citation>
    <scope>NUCLEOTIDE SEQUENCE</scope>
</reference>
<keyword evidence="4" id="KW-0159">Chromosome partition</keyword>
<accession>A0A815SZX1</accession>
<dbReference type="GO" id="GO:0004197">
    <property type="term" value="F:cysteine-type endopeptidase activity"/>
    <property type="evidence" value="ECO:0007669"/>
    <property type="project" value="InterPro"/>
</dbReference>
<protein>
    <recommendedName>
        <fullName evidence="2">separase</fullName>
        <ecNumber evidence="2">3.4.22.49</ecNumber>
    </recommendedName>
</protein>
<name>A0A815SZX1_9BILA</name>
<dbReference type="InterPro" id="IPR030397">
    <property type="entry name" value="SEPARIN_core_dom"/>
</dbReference>
<evidence type="ECO:0000259" key="7">
    <source>
        <dbReference type="PROSITE" id="PS51700"/>
    </source>
</evidence>